<dbReference type="InterPro" id="IPR043863">
    <property type="entry name" value="DUF5825"/>
</dbReference>
<evidence type="ECO:0000313" key="2">
    <source>
        <dbReference type="Proteomes" id="UP000198688"/>
    </source>
</evidence>
<gene>
    <name evidence="1" type="ORF">SAMN04489716_7068</name>
</gene>
<dbReference type="EMBL" id="LT629758">
    <property type="protein sequence ID" value="SDT74704.1"/>
    <property type="molecule type" value="Genomic_DNA"/>
</dbReference>
<reference evidence="1 2" key="1">
    <citation type="submission" date="2016-10" db="EMBL/GenBank/DDBJ databases">
        <authorList>
            <person name="de Groot N.N."/>
        </authorList>
    </citation>
    <scope>NUCLEOTIDE SEQUENCE [LARGE SCALE GENOMIC DNA]</scope>
    <source>
        <strain evidence="1 2">DSM 43941</strain>
    </source>
</reference>
<dbReference type="AlphaFoldDB" id="A0A1H2CWE9"/>
<keyword evidence="2" id="KW-1185">Reference proteome</keyword>
<organism evidence="1 2">
    <name type="scientific">Actinoplanes derwentensis</name>
    <dbReference type="NCBI Taxonomy" id="113562"/>
    <lineage>
        <taxon>Bacteria</taxon>
        <taxon>Bacillati</taxon>
        <taxon>Actinomycetota</taxon>
        <taxon>Actinomycetes</taxon>
        <taxon>Micromonosporales</taxon>
        <taxon>Micromonosporaceae</taxon>
        <taxon>Actinoplanes</taxon>
    </lineage>
</organism>
<protein>
    <submittedName>
        <fullName evidence="1">Uncharacterized protein</fullName>
    </submittedName>
</protein>
<dbReference type="Pfam" id="PF19142">
    <property type="entry name" value="DUF5825"/>
    <property type="match status" value="1"/>
</dbReference>
<dbReference type="STRING" id="113562.SAMN04489716_7068"/>
<sequence length="215" mass="23576">MTVHHAAPISVHLARDADPDGGPRMALGTVDLVESPGEAAAAWFRAGVRHVTLSSAVDLTDPDPATLAGLLLVREATSHGISVDWRLVLPGDGADWRVYSHLYPPADLRTAAPGEDFEHLAEWRRTFYIDKCTYRHGPGFVQVRDRRTGKLNLLTIDDPAYLAVLDATRDGAPMAAVDLDIARDFAAEGLVAKIADILVWLPYRLRRWPLPSMIV</sequence>
<accession>A0A1H2CWE9</accession>
<name>A0A1H2CWE9_9ACTN</name>
<proteinExistence type="predicted"/>
<dbReference type="OrthoDB" id="3624112at2"/>
<dbReference type="RefSeq" id="WP_092551109.1">
    <property type="nucleotide sequence ID" value="NZ_BOMJ01000057.1"/>
</dbReference>
<dbReference type="Proteomes" id="UP000198688">
    <property type="component" value="Chromosome I"/>
</dbReference>
<evidence type="ECO:0000313" key="1">
    <source>
        <dbReference type="EMBL" id="SDT74704.1"/>
    </source>
</evidence>